<dbReference type="GO" id="GO:0003824">
    <property type="term" value="F:catalytic activity"/>
    <property type="evidence" value="ECO:0007669"/>
    <property type="project" value="UniProtKB-KW"/>
</dbReference>
<protein>
    <submittedName>
        <fullName evidence="3">Retrovirus-related Pol polyprotein from transposon 17.6</fullName>
    </submittedName>
</protein>
<dbReference type="OrthoDB" id="2192938at2759"/>
<dbReference type="Pfam" id="PF17919">
    <property type="entry name" value="RT_RNaseH_2"/>
    <property type="match status" value="1"/>
</dbReference>
<keyword evidence="1" id="KW-0511">Multifunctional enzyme</keyword>
<sequence length="201" mass="23357">HDEAFIRICDKLSKAGFQANADKVEYKKESVVFLGHTISYNKIKSHMEPAEGFKNYKKPSNIEELRRFLGIVNYYRKFIKNRAQKSEPVSKLLRKDVAFVWTDSQDLSFELLKKEILGDKCLMQPDFKKRFTLTTDASNRGLGVVLSQEDNGIERPVAFASRGLRPAERNYSITEKEMLAALWGMEYFDVFFIRQGIYSIY</sequence>
<comment type="caution">
    <text evidence="3">The sequence shown here is derived from an EMBL/GenBank/DDBJ whole genome shotgun (WGS) entry which is preliminary data.</text>
</comment>
<reference evidence="3 4" key="1">
    <citation type="journal article" date="2020" name="Genome Biol. Evol.">
        <title>Comparative genomics of strictly vertically transmitted, feminizing microsporidia endosymbionts of amphipod crustaceans.</title>
        <authorList>
            <person name="Cormier A."/>
            <person name="Chebbi M.A."/>
            <person name="Giraud I."/>
            <person name="Wattier R."/>
            <person name="Teixeira M."/>
            <person name="Gilbert C."/>
            <person name="Rigaud T."/>
            <person name="Cordaux R."/>
        </authorList>
    </citation>
    <scope>NUCLEOTIDE SEQUENCE [LARGE SCALE GENOMIC DNA]</scope>
    <source>
        <strain evidence="3 4">Ou3-Ou53</strain>
    </source>
</reference>
<dbReference type="Gene3D" id="3.30.70.270">
    <property type="match status" value="2"/>
</dbReference>
<dbReference type="InterPro" id="IPR043502">
    <property type="entry name" value="DNA/RNA_pol_sf"/>
</dbReference>
<evidence type="ECO:0000259" key="2">
    <source>
        <dbReference type="Pfam" id="PF17919"/>
    </source>
</evidence>
<feature type="non-terminal residue" evidence="3">
    <location>
        <position position="1"/>
    </location>
</feature>
<keyword evidence="4" id="KW-1185">Reference proteome</keyword>
<evidence type="ECO:0000313" key="4">
    <source>
        <dbReference type="Proteomes" id="UP000740883"/>
    </source>
</evidence>
<dbReference type="InterPro" id="IPR050951">
    <property type="entry name" value="Retrovirus_Pol_polyprotein"/>
</dbReference>
<dbReference type="InterPro" id="IPR041577">
    <property type="entry name" value="RT_RNaseH_2"/>
</dbReference>
<evidence type="ECO:0000313" key="3">
    <source>
        <dbReference type="EMBL" id="KAF9744818.1"/>
    </source>
</evidence>
<dbReference type="AlphaFoldDB" id="A0A9P6GUG5"/>
<name>A0A9P6GUG5_9MICR</name>
<dbReference type="SUPFAM" id="SSF56672">
    <property type="entry name" value="DNA/RNA polymerases"/>
    <property type="match status" value="1"/>
</dbReference>
<accession>A0A9P6GUG5</accession>
<evidence type="ECO:0000256" key="1">
    <source>
        <dbReference type="ARBA" id="ARBA00023268"/>
    </source>
</evidence>
<organism evidence="3 4">
    <name type="scientific">Nosema granulosis</name>
    <dbReference type="NCBI Taxonomy" id="83296"/>
    <lineage>
        <taxon>Eukaryota</taxon>
        <taxon>Fungi</taxon>
        <taxon>Fungi incertae sedis</taxon>
        <taxon>Microsporidia</taxon>
        <taxon>Nosematidae</taxon>
        <taxon>Nosema</taxon>
    </lineage>
</organism>
<dbReference type="Proteomes" id="UP000740883">
    <property type="component" value="Unassembled WGS sequence"/>
</dbReference>
<feature type="domain" description="Reverse transcriptase/retrotransposon-derived protein RNase H-like" evidence="2">
    <location>
        <begin position="101"/>
        <end position="194"/>
    </location>
</feature>
<dbReference type="FunFam" id="3.30.70.270:FF:000020">
    <property type="entry name" value="Transposon Tf2-6 polyprotein-like Protein"/>
    <property type="match status" value="1"/>
</dbReference>
<gene>
    <name evidence="3" type="primary">pol_102</name>
    <name evidence="3" type="ORF">NGRA_3569</name>
</gene>
<dbReference type="InterPro" id="IPR043128">
    <property type="entry name" value="Rev_trsase/Diguanyl_cyclase"/>
</dbReference>
<dbReference type="PANTHER" id="PTHR37984">
    <property type="entry name" value="PROTEIN CBG26694"/>
    <property type="match status" value="1"/>
</dbReference>
<proteinExistence type="predicted"/>
<dbReference type="EMBL" id="SBJO01001488">
    <property type="protein sequence ID" value="KAF9744818.1"/>
    <property type="molecule type" value="Genomic_DNA"/>
</dbReference>
<dbReference type="PANTHER" id="PTHR37984:SF5">
    <property type="entry name" value="PROTEIN NYNRIN-LIKE"/>
    <property type="match status" value="1"/>
</dbReference>